<organism evidence="1 2">
    <name type="scientific">Adineta ricciae</name>
    <name type="common">Rotifer</name>
    <dbReference type="NCBI Taxonomy" id="249248"/>
    <lineage>
        <taxon>Eukaryota</taxon>
        <taxon>Metazoa</taxon>
        <taxon>Spiralia</taxon>
        <taxon>Gnathifera</taxon>
        <taxon>Rotifera</taxon>
        <taxon>Eurotatoria</taxon>
        <taxon>Bdelloidea</taxon>
        <taxon>Adinetida</taxon>
        <taxon>Adinetidae</taxon>
        <taxon>Adineta</taxon>
    </lineage>
</organism>
<dbReference type="InterPro" id="IPR051223">
    <property type="entry name" value="Polycystin"/>
</dbReference>
<name>A0A815R338_ADIRI</name>
<dbReference type="EMBL" id="CAJNOR010004060">
    <property type="protein sequence ID" value="CAF1471794.1"/>
    <property type="molecule type" value="Genomic_DNA"/>
</dbReference>
<comment type="caution">
    <text evidence="1">The sequence shown here is derived from an EMBL/GenBank/DDBJ whole genome shotgun (WGS) entry which is preliminary data.</text>
</comment>
<dbReference type="Proteomes" id="UP000663828">
    <property type="component" value="Unassembled WGS sequence"/>
</dbReference>
<evidence type="ECO:0000313" key="1">
    <source>
        <dbReference type="EMBL" id="CAF1471794.1"/>
    </source>
</evidence>
<accession>A0A815R338</accession>
<dbReference type="AlphaFoldDB" id="A0A815R338"/>
<sequence length="137" mass="16018">MLTYSNRNVNTFLQVNHLRRFFVNVGHAQNDYTKITTIDDYWLWLENSFLKNIRAHKWCNNNKVSTDLRGFTNDTSNRLVGWVTITQLRVTSAIRNAFVYTKGKQPGTYLYMGTQATYDSGGYVYEIRGRPCTIHHL</sequence>
<keyword evidence="2" id="KW-1185">Reference proteome</keyword>
<gene>
    <name evidence="1" type="ORF">XAT740_LOCUS38025</name>
</gene>
<dbReference type="PANTHER" id="PTHR10877:SF183">
    <property type="entry name" value="AT14535P-RELATED"/>
    <property type="match status" value="1"/>
</dbReference>
<protein>
    <submittedName>
        <fullName evidence="1">Uncharacterized protein</fullName>
    </submittedName>
</protein>
<dbReference type="PANTHER" id="PTHR10877">
    <property type="entry name" value="POLYCYSTIN FAMILY MEMBER"/>
    <property type="match status" value="1"/>
</dbReference>
<evidence type="ECO:0000313" key="2">
    <source>
        <dbReference type="Proteomes" id="UP000663828"/>
    </source>
</evidence>
<proteinExistence type="predicted"/>
<reference evidence="1" key="1">
    <citation type="submission" date="2021-02" db="EMBL/GenBank/DDBJ databases">
        <authorList>
            <person name="Nowell W R."/>
        </authorList>
    </citation>
    <scope>NUCLEOTIDE SEQUENCE</scope>
</reference>